<evidence type="ECO:0000313" key="2">
    <source>
        <dbReference type="Proteomes" id="UP000292262"/>
    </source>
</evidence>
<protein>
    <submittedName>
        <fullName evidence="1">Uncharacterized protein</fullName>
    </submittedName>
</protein>
<accession>A0A4Q7PJV8</accession>
<proteinExistence type="predicted"/>
<dbReference type="AlphaFoldDB" id="A0A4Q7PJV8"/>
<comment type="caution">
    <text evidence="1">The sequence shown here is derived from an EMBL/GenBank/DDBJ whole genome shotgun (WGS) entry which is preliminary data.</text>
</comment>
<evidence type="ECO:0000313" key="1">
    <source>
        <dbReference type="EMBL" id="RZS99202.1"/>
    </source>
</evidence>
<dbReference type="OrthoDB" id="1160938at2"/>
<reference evidence="1 2" key="1">
    <citation type="submission" date="2019-02" db="EMBL/GenBank/DDBJ databases">
        <title>Genomic Encyclopedia of Type Strains, Phase IV (KMG-IV): sequencing the most valuable type-strain genomes for metagenomic binning, comparative biology and taxonomic classification.</title>
        <authorList>
            <person name="Goeker M."/>
        </authorList>
    </citation>
    <scope>NUCLEOTIDE SEQUENCE [LARGE SCALE GENOMIC DNA]</scope>
    <source>
        <strain evidence="1 2">DSM 17196</strain>
    </source>
</reference>
<organism evidence="1 2">
    <name type="scientific">Aquimarina brevivitae</name>
    <dbReference type="NCBI Taxonomy" id="323412"/>
    <lineage>
        <taxon>Bacteria</taxon>
        <taxon>Pseudomonadati</taxon>
        <taxon>Bacteroidota</taxon>
        <taxon>Flavobacteriia</taxon>
        <taxon>Flavobacteriales</taxon>
        <taxon>Flavobacteriaceae</taxon>
        <taxon>Aquimarina</taxon>
    </lineage>
</organism>
<dbReference type="RefSeq" id="WP_130285056.1">
    <property type="nucleotide sequence ID" value="NZ_SGXE01000001.1"/>
</dbReference>
<dbReference type="EMBL" id="SGXE01000001">
    <property type="protein sequence ID" value="RZS99202.1"/>
    <property type="molecule type" value="Genomic_DNA"/>
</dbReference>
<dbReference type="Proteomes" id="UP000292262">
    <property type="component" value="Unassembled WGS sequence"/>
</dbReference>
<gene>
    <name evidence="1" type="ORF">EV197_0411</name>
</gene>
<name>A0A4Q7PJV8_9FLAO</name>
<keyword evidence="2" id="KW-1185">Reference proteome</keyword>
<sequence length="235" mass="26948">MKTTQSITCITLLILLCYSCTEESIIEVEENQTAVEQQIEAKGPSGEFCRFTLQLYAKKVTHPVSGRATCQYDPLNNCVIMDCLPNPFIQIEPPLILVNPCKIIPCDWNIQDPWEVLKFLKPEYLVSFKDRYPIDLNPKEQMVPIRLTENLLVLQTYKEHPAIKDMAVSYNLDYVSGEPNPQPNIYFKLKNNIKLDPEMSKMLNTGLNLIKSGKYPVIYNKKEGTFNIIIRLSKG</sequence>